<dbReference type="Proteomes" id="UP001317742">
    <property type="component" value="Chromosome"/>
</dbReference>
<sequence>MAKILAADIGGTNSRFALFETTGDGFVMVDSIWLKTHGAETFSQLLEQLWSSDFSAYPGSFESVVVAAAGAVVGGVECPCLTNASWGIDIRDIDFGTKAVSVINDFAAQAFACRTSAVDEAMILQEGTGVDGDPIAIIGAGTGLGYSALIPTDCGWSALPFEGGHMAFPFLGKEESDYGDFNRQESGRNWPEGDSVVTGLGLKLVHKFLTGKNLTPKEVSASITIRDATTKWYARFYARACRDWAIGVMSHGGFFIAGGIAAKNPMFVTVPEFLEEFHNSHIYGDFLHSVPIRLNCNEESGLYGAGFYGMQLLAR</sequence>
<dbReference type="PANTHER" id="PTHR47363">
    <property type="entry name" value="GLUCOKINASE"/>
    <property type="match status" value="1"/>
</dbReference>
<evidence type="ECO:0000256" key="3">
    <source>
        <dbReference type="RuleBase" id="RU004046"/>
    </source>
</evidence>
<dbReference type="Gene3D" id="3.40.367.20">
    <property type="match status" value="1"/>
</dbReference>
<protein>
    <submittedName>
        <fullName evidence="4">Glucokinase</fullName>
    </submittedName>
</protein>
<comment type="similarity">
    <text evidence="3">Belongs to the bacterial glucokinase family.</text>
</comment>
<dbReference type="InterPro" id="IPR003836">
    <property type="entry name" value="Glucokinase"/>
</dbReference>
<keyword evidence="5" id="KW-1185">Reference proteome</keyword>
<organism evidence="4 5">
    <name type="scientific">Pseudodesulfovibrio nedwellii</name>
    <dbReference type="NCBI Taxonomy" id="2973072"/>
    <lineage>
        <taxon>Bacteria</taxon>
        <taxon>Pseudomonadati</taxon>
        <taxon>Thermodesulfobacteriota</taxon>
        <taxon>Desulfovibrionia</taxon>
        <taxon>Desulfovibrionales</taxon>
        <taxon>Desulfovibrionaceae</taxon>
    </lineage>
</organism>
<evidence type="ECO:0000313" key="4">
    <source>
        <dbReference type="EMBL" id="BDQ36410.1"/>
    </source>
</evidence>
<accession>A0ABM8AY15</accession>
<evidence type="ECO:0000256" key="1">
    <source>
        <dbReference type="ARBA" id="ARBA00022679"/>
    </source>
</evidence>
<dbReference type="Gene3D" id="3.30.420.40">
    <property type="match status" value="1"/>
</dbReference>
<gene>
    <name evidence="4" type="ORF">SYK_07700</name>
</gene>
<dbReference type="RefSeq" id="WP_281762310.1">
    <property type="nucleotide sequence ID" value="NZ_AP026709.1"/>
</dbReference>
<dbReference type="EMBL" id="AP026709">
    <property type="protein sequence ID" value="BDQ36410.1"/>
    <property type="molecule type" value="Genomic_DNA"/>
</dbReference>
<proteinExistence type="inferred from homology"/>
<dbReference type="InterPro" id="IPR043129">
    <property type="entry name" value="ATPase_NBD"/>
</dbReference>
<dbReference type="SUPFAM" id="SSF53067">
    <property type="entry name" value="Actin-like ATPase domain"/>
    <property type="match status" value="1"/>
</dbReference>
<dbReference type="Pfam" id="PF02685">
    <property type="entry name" value="Glucokinase"/>
    <property type="match status" value="1"/>
</dbReference>
<evidence type="ECO:0000256" key="2">
    <source>
        <dbReference type="ARBA" id="ARBA00022777"/>
    </source>
</evidence>
<name>A0ABM8AY15_9BACT</name>
<evidence type="ECO:0000313" key="5">
    <source>
        <dbReference type="Proteomes" id="UP001317742"/>
    </source>
</evidence>
<keyword evidence="2" id="KW-0418">Kinase</keyword>
<dbReference type="CDD" id="cd24008">
    <property type="entry name" value="ASKHA_NBD_GLK"/>
    <property type="match status" value="1"/>
</dbReference>
<keyword evidence="1" id="KW-0808">Transferase</keyword>
<reference evidence="4 5" key="1">
    <citation type="submission" date="2022-08" db="EMBL/GenBank/DDBJ databases">
        <title>Genome Sequence of the sulphate-reducing bacterium, Pseudodesulfovibrio sp. SYK.</title>
        <authorList>
            <person name="Kondo R."/>
            <person name="Kataoka T."/>
        </authorList>
    </citation>
    <scope>NUCLEOTIDE SEQUENCE [LARGE SCALE GENOMIC DNA]</scope>
    <source>
        <strain evidence="4 5">SYK</strain>
    </source>
</reference>
<dbReference type="PANTHER" id="PTHR47363:SF1">
    <property type="entry name" value="GLUCOKINASE"/>
    <property type="match status" value="1"/>
</dbReference>